<dbReference type="PROSITE" id="PS00678">
    <property type="entry name" value="WD_REPEATS_1"/>
    <property type="match status" value="1"/>
</dbReference>
<dbReference type="PROSITE" id="PS50294">
    <property type="entry name" value="WD_REPEATS_REGION"/>
    <property type="match status" value="2"/>
</dbReference>
<evidence type="ECO:0000313" key="5">
    <source>
        <dbReference type="EMBL" id="KAJ7636959.1"/>
    </source>
</evidence>
<dbReference type="InterPro" id="IPR011044">
    <property type="entry name" value="Quino_amine_DH_bsu"/>
</dbReference>
<evidence type="ECO:0000256" key="1">
    <source>
        <dbReference type="ARBA" id="ARBA00022574"/>
    </source>
</evidence>
<keyword evidence="6" id="KW-1185">Reference proteome</keyword>
<dbReference type="InterPro" id="IPR027417">
    <property type="entry name" value="P-loop_NTPase"/>
</dbReference>
<dbReference type="InterPro" id="IPR001680">
    <property type="entry name" value="WD40_rpt"/>
</dbReference>
<evidence type="ECO:0000259" key="4">
    <source>
        <dbReference type="Pfam" id="PF24883"/>
    </source>
</evidence>
<dbReference type="InterPro" id="IPR019775">
    <property type="entry name" value="WD40_repeat_CS"/>
</dbReference>
<dbReference type="SUPFAM" id="SSF52540">
    <property type="entry name" value="P-loop containing nucleoside triphosphate hydrolases"/>
    <property type="match status" value="1"/>
</dbReference>
<sequence>MLNPTKTFSRSSSNECARSWKSGSRWQRLVQLPMNFTLPTWMSVVHSIENTRQLENLPGAKISEVRYDQGNRCLPDTRQEVIDEIVDWVNKPESTPYFWLYGVAGSGKSTISNTIAEMFDKLHRLGGSFRFSRDIASRNEPTYIFGNLAFQITQLSPQLKSSVLDAIRQNGPMGSFPLRNQFATYIVDVLNSVDLTGPIVFVIDALDESGTEQVRSVLLAALASEVARLPKSVRFLIISRDEADIRAQLKRVSTSKAMHQLEETSRDILVFINNRMPEIRARSERLAGTHWPDMAARQKLVEKSHNLFIWAVVACRYIETLDPAARLKAVLASNQRALVSAESSLDHLYLRILQDVCADPDMPFQEVVGCIIAAMTPLTVQGLDDLLAYGHQSDEGLERDLSQLGSAESVIGLLGSILQREVGTKGQASAVVRVLHPSLLDFFTNPLRCTDTRFFLQPSTQHRSMFLRCVAVMQSLLKRDICEINDPTKLNSEVPNLQRRIEKCLPEHLQYSCRFWASHLVQVDDLDDPLVDVLRGFLFSHLLHWIEAMTLMNEFDAAFIALEKVHRRLERKDIVSICADALRFMQQFETPIRESAAHIYASALAFTPTETTISKTFSSNLSRVPRVRTGLAQEWSSCLAIYPLYSTQPYSWSVDVSKDKLRFATRSSETFHIRSMATGAILSSFTIDKPDSVYSSSEEHLDWRFSADGTYLVIYTHFTIQFWDTFTGTKWLGPIPAVFHAISQDGAYLATALDTLLVWDVHQQVVIAEPDLGPFPSLEKEPIGVNPIAPFVFSPDGQQLLRWVSDANSSTLSIAWFEIATGTVTWTNRSTNSPLDPLFCWLDNHTAVMNVGSRMEIFAPKSGETLHQYELASDSGSTLGLSLLSGGTLSLLAGGTVTPTIAVLQPREGTVVAGPYSLASYDPYPAYGDGHICLCTRSDSGEAIEVHRICHNGESKQVLVIPDRTHGPAALALFSDDARIFVLFRDGDLLVWDVENGNHSILQLPAHFRNAFQFGMDISPDESRLLISNNYDVQLFDLAMQYRVSKDIHSASSSTTDRYAVLVAASGRSTKIAVAYSDFSLELQSTMNRQRLLGHTDEITSVAFSVDGSRIVSASNDSTICLWNVGTASIEGEPIRGHSAAVTGAAFSNCGTKMASVSKDRTVRIWDAATREPLWVAKQLIDGLNAISFNHQDTKLVCRSLRSQVVLDLETRRGRRLLPIKWISLISDKVFAFSENGDWWSWDTSGSPTGYHLSIPSDSYCLRLRELKFLPDKLRVMGLYDEFSVKIADIQGGSFSCFPIPDNTVRSLKWLPGGRIVVHGVDYVFVWDTVSRDLVAEWYLPYDDHNCLSPDGSKMVFCHSVSSGISVQLVDLMTSRVIWTHNPDLGAAVARISSCIFSSNGDVELSVGFLVLTPAHLAPTAPPPQLFTLHADTGHVVSKSAVQFDEDGFITGRRREAYAPPHTIRAHSTDLDKTASLITTRTVALVNVATGTIDRTLLTTETEDRRWPMTYSSDGMLVACATGDTVSVWDSQTGNTTNSWCHSSEKTTDLENDSSGLIFSQDSTQLIYFNWYQEPGFHLWDIRDNTLTGVLSGDYFGPPRFFPDGSGISLRRRSQADQNPIQQWAISRDPHSRGLTEIDPSLQVSLPLDQFGEAFHISPTGSLMERARAFVGAPWVMDSSSPDSTTLAVLNTNSLIEIYQQHSTATDLVSEVTTAFTCPHDLLGINPSSIIGLSGWLYGYTGQRLLWVPQTERKIWALLKSGLLVLENNAKELVLVDLKDYLVYPGLRRAWGDRNFVADPAYGKAQQLAVAVNRVDIMEEFARKEAQ</sequence>
<keyword evidence="1 3" id="KW-0853">WD repeat</keyword>
<dbReference type="InterPro" id="IPR011047">
    <property type="entry name" value="Quinoprotein_ADH-like_sf"/>
</dbReference>
<dbReference type="Pfam" id="PF24883">
    <property type="entry name" value="NPHP3_N"/>
    <property type="match status" value="1"/>
</dbReference>
<dbReference type="SUPFAM" id="SSF50969">
    <property type="entry name" value="YVTN repeat-like/Quinoprotein amine dehydrogenase"/>
    <property type="match status" value="3"/>
</dbReference>
<dbReference type="SMART" id="SM00320">
    <property type="entry name" value="WD40"/>
    <property type="match status" value="6"/>
</dbReference>
<evidence type="ECO:0000313" key="6">
    <source>
        <dbReference type="Proteomes" id="UP001221142"/>
    </source>
</evidence>
<dbReference type="Pfam" id="PF00400">
    <property type="entry name" value="WD40"/>
    <property type="match status" value="2"/>
</dbReference>
<feature type="domain" description="Nephrocystin 3-like N-terminal" evidence="4">
    <location>
        <begin position="84"/>
        <end position="240"/>
    </location>
</feature>
<proteinExistence type="predicted"/>
<gene>
    <name evidence="5" type="ORF">FB45DRAFT_452504</name>
</gene>
<dbReference type="PANTHER" id="PTHR10039:SF14">
    <property type="entry name" value="NACHT DOMAIN-CONTAINING PROTEIN"/>
    <property type="match status" value="1"/>
</dbReference>
<organism evidence="5 6">
    <name type="scientific">Roridomyces roridus</name>
    <dbReference type="NCBI Taxonomy" id="1738132"/>
    <lineage>
        <taxon>Eukaryota</taxon>
        <taxon>Fungi</taxon>
        <taxon>Dikarya</taxon>
        <taxon>Basidiomycota</taxon>
        <taxon>Agaricomycotina</taxon>
        <taxon>Agaricomycetes</taxon>
        <taxon>Agaricomycetidae</taxon>
        <taxon>Agaricales</taxon>
        <taxon>Marasmiineae</taxon>
        <taxon>Mycenaceae</taxon>
        <taxon>Roridomyces</taxon>
    </lineage>
</organism>
<dbReference type="InterPro" id="IPR015943">
    <property type="entry name" value="WD40/YVTN_repeat-like_dom_sf"/>
</dbReference>
<reference evidence="5" key="1">
    <citation type="submission" date="2023-03" db="EMBL/GenBank/DDBJ databases">
        <title>Massive genome expansion in bonnet fungi (Mycena s.s.) driven by repeated elements and novel gene families across ecological guilds.</title>
        <authorList>
            <consortium name="Lawrence Berkeley National Laboratory"/>
            <person name="Harder C.B."/>
            <person name="Miyauchi S."/>
            <person name="Viragh M."/>
            <person name="Kuo A."/>
            <person name="Thoen E."/>
            <person name="Andreopoulos B."/>
            <person name="Lu D."/>
            <person name="Skrede I."/>
            <person name="Drula E."/>
            <person name="Henrissat B."/>
            <person name="Morin E."/>
            <person name="Kohler A."/>
            <person name="Barry K."/>
            <person name="LaButti K."/>
            <person name="Morin E."/>
            <person name="Salamov A."/>
            <person name="Lipzen A."/>
            <person name="Mereny Z."/>
            <person name="Hegedus B."/>
            <person name="Baldrian P."/>
            <person name="Stursova M."/>
            <person name="Weitz H."/>
            <person name="Taylor A."/>
            <person name="Grigoriev I.V."/>
            <person name="Nagy L.G."/>
            <person name="Martin F."/>
            <person name="Kauserud H."/>
        </authorList>
    </citation>
    <scope>NUCLEOTIDE SEQUENCE</scope>
    <source>
        <strain evidence="5">9284</strain>
    </source>
</reference>
<dbReference type="Proteomes" id="UP001221142">
    <property type="component" value="Unassembled WGS sequence"/>
</dbReference>
<evidence type="ECO:0000256" key="3">
    <source>
        <dbReference type="PROSITE-ProRule" id="PRU00221"/>
    </source>
</evidence>
<dbReference type="Gene3D" id="3.40.50.300">
    <property type="entry name" value="P-loop containing nucleotide triphosphate hydrolases"/>
    <property type="match status" value="1"/>
</dbReference>
<dbReference type="InterPro" id="IPR056884">
    <property type="entry name" value="NPHP3-like_N"/>
</dbReference>
<accession>A0AAD7FTE8</accession>
<feature type="repeat" description="WD" evidence="3">
    <location>
        <begin position="1135"/>
        <end position="1176"/>
    </location>
</feature>
<dbReference type="PROSITE" id="PS50082">
    <property type="entry name" value="WD_REPEATS_2"/>
    <property type="match status" value="2"/>
</dbReference>
<dbReference type="EMBL" id="JARKIF010000006">
    <property type="protein sequence ID" value="KAJ7636959.1"/>
    <property type="molecule type" value="Genomic_DNA"/>
</dbReference>
<feature type="repeat" description="WD" evidence="3">
    <location>
        <begin position="1092"/>
        <end position="1133"/>
    </location>
</feature>
<dbReference type="PANTHER" id="PTHR10039">
    <property type="entry name" value="AMELOGENIN"/>
    <property type="match status" value="1"/>
</dbReference>
<comment type="caution">
    <text evidence="5">The sequence shown here is derived from an EMBL/GenBank/DDBJ whole genome shotgun (WGS) entry which is preliminary data.</text>
</comment>
<dbReference type="SUPFAM" id="SSF50998">
    <property type="entry name" value="Quinoprotein alcohol dehydrogenase-like"/>
    <property type="match status" value="1"/>
</dbReference>
<evidence type="ECO:0000256" key="2">
    <source>
        <dbReference type="ARBA" id="ARBA00022737"/>
    </source>
</evidence>
<dbReference type="Gene3D" id="2.130.10.10">
    <property type="entry name" value="YVTN repeat-like/Quinoprotein amine dehydrogenase"/>
    <property type="match status" value="5"/>
</dbReference>
<name>A0AAD7FTE8_9AGAR</name>
<keyword evidence="2" id="KW-0677">Repeat</keyword>
<protein>
    <recommendedName>
        <fullName evidence="4">Nephrocystin 3-like N-terminal domain-containing protein</fullName>
    </recommendedName>
</protein>